<dbReference type="GO" id="GO:0003723">
    <property type="term" value="F:RNA binding"/>
    <property type="evidence" value="ECO:0007669"/>
    <property type="project" value="InterPro"/>
</dbReference>
<evidence type="ECO:0000256" key="1">
    <source>
        <dbReference type="ARBA" id="ARBA00022737"/>
    </source>
</evidence>
<feature type="repeat" description="PPR" evidence="2">
    <location>
        <begin position="266"/>
        <end position="300"/>
    </location>
</feature>
<dbReference type="Gene3D" id="1.25.40.10">
    <property type="entry name" value="Tetratricopeptide repeat domain"/>
    <property type="match status" value="6"/>
</dbReference>
<evidence type="ECO:0000313" key="4">
    <source>
        <dbReference type="Proteomes" id="UP000243459"/>
    </source>
</evidence>
<dbReference type="FunFam" id="1.25.40.10:FF:000343">
    <property type="entry name" value="Pentatricopeptide repeat-containing protein At3g58590"/>
    <property type="match status" value="1"/>
</dbReference>
<dbReference type="PANTHER" id="PTHR47926">
    <property type="entry name" value="PENTATRICOPEPTIDE REPEAT-CONTAINING PROTEIN"/>
    <property type="match status" value="1"/>
</dbReference>
<protein>
    <recommendedName>
        <fullName evidence="5">Pentacotripeptide-repeat region of PRORP domain-containing protein</fullName>
    </recommendedName>
</protein>
<dbReference type="FunFam" id="1.25.40.10:FF:000090">
    <property type="entry name" value="Pentatricopeptide repeat-containing protein, chloroplastic"/>
    <property type="match status" value="1"/>
</dbReference>
<dbReference type="InterPro" id="IPR002885">
    <property type="entry name" value="PPR_rpt"/>
</dbReference>
<gene>
    <name evidence="3" type="ORF">A4U43_C03F20260</name>
</gene>
<dbReference type="NCBIfam" id="TIGR00756">
    <property type="entry name" value="PPR"/>
    <property type="match status" value="7"/>
</dbReference>
<dbReference type="InterPro" id="IPR011990">
    <property type="entry name" value="TPR-like_helical_dom_sf"/>
</dbReference>
<evidence type="ECO:0000256" key="2">
    <source>
        <dbReference type="PROSITE-ProRule" id="PRU00708"/>
    </source>
</evidence>
<dbReference type="EMBL" id="CM007383">
    <property type="protein sequence ID" value="ONK75762.1"/>
    <property type="molecule type" value="Genomic_DNA"/>
</dbReference>
<feature type="repeat" description="PPR" evidence="2">
    <location>
        <begin position="570"/>
        <end position="604"/>
    </location>
</feature>
<dbReference type="OrthoDB" id="185373at2759"/>
<dbReference type="Pfam" id="PF01535">
    <property type="entry name" value="PPR"/>
    <property type="match status" value="6"/>
</dbReference>
<dbReference type="Proteomes" id="UP000243459">
    <property type="component" value="Chromosome 3"/>
</dbReference>
<feature type="repeat" description="PPR" evidence="2">
    <location>
        <begin position="438"/>
        <end position="468"/>
    </location>
</feature>
<keyword evidence="1" id="KW-0677">Repeat</keyword>
<reference evidence="4" key="1">
    <citation type="journal article" date="2017" name="Nat. Commun.">
        <title>The asparagus genome sheds light on the origin and evolution of a young Y chromosome.</title>
        <authorList>
            <person name="Harkess A."/>
            <person name="Zhou J."/>
            <person name="Xu C."/>
            <person name="Bowers J.E."/>
            <person name="Van der Hulst R."/>
            <person name="Ayyampalayam S."/>
            <person name="Mercati F."/>
            <person name="Riccardi P."/>
            <person name="McKain M.R."/>
            <person name="Kakrana A."/>
            <person name="Tang H."/>
            <person name="Ray J."/>
            <person name="Groenendijk J."/>
            <person name="Arikit S."/>
            <person name="Mathioni S.M."/>
            <person name="Nakano M."/>
            <person name="Shan H."/>
            <person name="Telgmann-Rauber A."/>
            <person name="Kanno A."/>
            <person name="Yue Z."/>
            <person name="Chen H."/>
            <person name="Li W."/>
            <person name="Chen Y."/>
            <person name="Xu X."/>
            <person name="Zhang Y."/>
            <person name="Luo S."/>
            <person name="Chen H."/>
            <person name="Gao J."/>
            <person name="Mao Z."/>
            <person name="Pires J.C."/>
            <person name="Luo M."/>
            <person name="Kudrna D."/>
            <person name="Wing R.A."/>
            <person name="Meyers B.C."/>
            <person name="Yi K."/>
            <person name="Kong H."/>
            <person name="Lavrijsen P."/>
            <person name="Sunseri F."/>
            <person name="Falavigna A."/>
            <person name="Ye Y."/>
            <person name="Leebens-Mack J.H."/>
            <person name="Chen G."/>
        </authorList>
    </citation>
    <scope>NUCLEOTIDE SEQUENCE [LARGE SCALE GENOMIC DNA]</scope>
    <source>
        <strain evidence="4">cv. DH0086</strain>
    </source>
</reference>
<organism evidence="3 4">
    <name type="scientific">Asparagus officinalis</name>
    <name type="common">Garden asparagus</name>
    <dbReference type="NCBI Taxonomy" id="4686"/>
    <lineage>
        <taxon>Eukaryota</taxon>
        <taxon>Viridiplantae</taxon>
        <taxon>Streptophyta</taxon>
        <taxon>Embryophyta</taxon>
        <taxon>Tracheophyta</taxon>
        <taxon>Spermatophyta</taxon>
        <taxon>Magnoliopsida</taxon>
        <taxon>Liliopsida</taxon>
        <taxon>Asparagales</taxon>
        <taxon>Asparagaceae</taxon>
        <taxon>Asparagoideae</taxon>
        <taxon>Asparagus</taxon>
    </lineage>
</organism>
<dbReference type="PANTHER" id="PTHR47926:SF344">
    <property type="entry name" value="OS07G0636900 PROTEIN"/>
    <property type="match status" value="1"/>
</dbReference>
<keyword evidence="4" id="KW-1185">Reference proteome</keyword>
<evidence type="ECO:0008006" key="5">
    <source>
        <dbReference type="Google" id="ProtNLM"/>
    </source>
</evidence>
<dbReference type="PROSITE" id="PS51375">
    <property type="entry name" value="PPR"/>
    <property type="match status" value="7"/>
</dbReference>
<name>A0A5P1FCE6_ASPOF</name>
<dbReference type="GO" id="GO:0009451">
    <property type="term" value="P:RNA modification"/>
    <property type="evidence" value="ECO:0007669"/>
    <property type="project" value="InterPro"/>
</dbReference>
<dbReference type="OMA" id="GGNWYES"/>
<dbReference type="Pfam" id="PF13041">
    <property type="entry name" value="PPR_2"/>
    <property type="match status" value="3"/>
</dbReference>
<feature type="repeat" description="PPR" evidence="2">
    <location>
        <begin position="469"/>
        <end position="503"/>
    </location>
</feature>
<sequence length="698" mass="78602">MKLYVPLLKSCTTRRPLSQIHAQLLTIGLHRDPLLSTKLLESYSKTSGITAAVKIFNNFTNPDSFMWAVMLKCYVSNLHYKEAISLYHHGLLYRQFEVSSFVLTPVLQACAGFYNMPIGRKIHGRIFKDGFDSDVIAETTLIEMYVRGGRLGDAYRVFEEMPVRDVVSLSSMISGCIRCGQADEGLNLLARVDLRGFEEDRVLVLTVADACADMGLLKEAKSVHCRIIRKRSEPDEVMENSLITMYSECYDLESAENIFGMTSMKTVVSWTAMISAYNRMSCYREAIIVYNRMLESNIEPNEVTLMGVVYSCTKLGLLKEGKSIHGFTLRRSIDPHLSSLGSALITMYSSFRKLETCFNVFDSIEKKTLLSWNSLMAACTQNVSPEIAIQLFVQMMNKGFLPDSFTLASVLPVCGHIAKISLGCEIHGIAIKIGTMTSTFVRNSLIDMYCKYGSIETALRVFDEINTKNTVTWNTMISGLSDCGFSENAIKLFEQMYYQGDEMDTVTYLNAIKACTNLGSLSKGRWTHHKLLVSGFKKDIHICTALTDMYAKCGDIRMARQIFDSVPDKNVVLWSSIISGYGNHGLISDAISLFMEMVDSGVRPNEVTFMAILSACCHAGLVEEGLYYFDLMREKFNIEPDLDHYVSVVNLLSRAGQINKAYEFIRSMQIEPDDMIWRALLNGCHINQRGDMVRVIQR</sequence>
<feature type="repeat" description="PPR" evidence="2">
    <location>
        <begin position="368"/>
        <end position="402"/>
    </location>
</feature>
<dbReference type="InterPro" id="IPR046960">
    <property type="entry name" value="PPR_At4g14850-like_plant"/>
</dbReference>
<proteinExistence type="predicted"/>
<feature type="repeat" description="PPR" evidence="2">
    <location>
        <begin position="134"/>
        <end position="168"/>
    </location>
</feature>
<dbReference type="Gramene" id="ONK75762">
    <property type="protein sequence ID" value="ONK75762"/>
    <property type="gene ID" value="A4U43_C03F20260"/>
</dbReference>
<dbReference type="AlphaFoldDB" id="A0A5P1FCE6"/>
<dbReference type="SUPFAM" id="SSF48452">
    <property type="entry name" value="TPR-like"/>
    <property type="match status" value="1"/>
</dbReference>
<feature type="repeat" description="PPR" evidence="2">
    <location>
        <begin position="605"/>
        <end position="635"/>
    </location>
</feature>
<accession>A0A5P1FCE6</accession>
<evidence type="ECO:0000313" key="3">
    <source>
        <dbReference type="EMBL" id="ONK75762.1"/>
    </source>
</evidence>